<reference evidence="1 2" key="1">
    <citation type="journal article" date="2014" name="Agronomy (Basel)">
        <title>A Draft Genome Sequence for Ensete ventricosum, the Drought-Tolerant Tree Against Hunger.</title>
        <authorList>
            <person name="Harrison J."/>
            <person name="Moore K.A."/>
            <person name="Paszkiewicz K."/>
            <person name="Jones T."/>
            <person name="Grant M."/>
            <person name="Ambacheew D."/>
            <person name="Muzemil S."/>
            <person name="Studholme D.J."/>
        </authorList>
    </citation>
    <scope>NUCLEOTIDE SEQUENCE [LARGE SCALE GENOMIC DNA]</scope>
</reference>
<organism evidence="1 2">
    <name type="scientific">Ensete ventricosum</name>
    <name type="common">Abyssinian banana</name>
    <name type="synonym">Musa ensete</name>
    <dbReference type="NCBI Taxonomy" id="4639"/>
    <lineage>
        <taxon>Eukaryota</taxon>
        <taxon>Viridiplantae</taxon>
        <taxon>Streptophyta</taxon>
        <taxon>Embryophyta</taxon>
        <taxon>Tracheophyta</taxon>
        <taxon>Spermatophyta</taxon>
        <taxon>Magnoliopsida</taxon>
        <taxon>Liliopsida</taxon>
        <taxon>Zingiberales</taxon>
        <taxon>Musaceae</taxon>
        <taxon>Ensete</taxon>
    </lineage>
</organism>
<accession>A0A427AWI6</accession>
<dbReference type="Proteomes" id="UP000287651">
    <property type="component" value="Unassembled WGS sequence"/>
</dbReference>
<protein>
    <submittedName>
        <fullName evidence="1">Uncharacterized protein</fullName>
    </submittedName>
</protein>
<evidence type="ECO:0000313" key="2">
    <source>
        <dbReference type="Proteomes" id="UP000287651"/>
    </source>
</evidence>
<dbReference type="AlphaFoldDB" id="A0A427AWI6"/>
<dbReference type="EMBL" id="AMZH03001112">
    <property type="protein sequence ID" value="RRT80565.1"/>
    <property type="molecule type" value="Genomic_DNA"/>
</dbReference>
<proteinExistence type="predicted"/>
<gene>
    <name evidence="1" type="ORF">B296_00008867</name>
</gene>
<evidence type="ECO:0000313" key="1">
    <source>
        <dbReference type="EMBL" id="RRT80565.1"/>
    </source>
</evidence>
<name>A0A427AWI6_ENSVE</name>
<sequence length="135" mass="15209">MVVISFARIQEELLHHKVQRTRVAPRLAMLRPTAPSTTIRAPALKKSTRDELRECSTKGLCSHCDEPWSREHCCKKGRLLVIEPVEDEDSEPSEEGLELKEEAIEEEPQPVDYAVHALAGYSNPHTMKVGGLLKQ</sequence>
<comment type="caution">
    <text evidence="1">The sequence shown here is derived from an EMBL/GenBank/DDBJ whole genome shotgun (WGS) entry which is preliminary data.</text>
</comment>